<organism evidence="1">
    <name type="scientific">viral metagenome</name>
    <dbReference type="NCBI Taxonomy" id="1070528"/>
    <lineage>
        <taxon>unclassified sequences</taxon>
        <taxon>metagenomes</taxon>
        <taxon>organismal metagenomes</taxon>
    </lineage>
</organism>
<accession>A0A6C0BPL0</accession>
<dbReference type="EMBL" id="MN739202">
    <property type="protein sequence ID" value="QHS93328.1"/>
    <property type="molecule type" value="Genomic_DNA"/>
</dbReference>
<protein>
    <recommendedName>
        <fullName evidence="2">F-box domain-containing protein</fullName>
    </recommendedName>
</protein>
<reference evidence="1" key="1">
    <citation type="journal article" date="2020" name="Nature">
        <title>Giant virus diversity and host interactions through global metagenomics.</title>
        <authorList>
            <person name="Schulz F."/>
            <person name="Roux S."/>
            <person name="Paez-Espino D."/>
            <person name="Jungbluth S."/>
            <person name="Walsh D.A."/>
            <person name="Denef V.J."/>
            <person name="McMahon K.D."/>
            <person name="Konstantinidis K.T."/>
            <person name="Eloe-Fadrosh E.A."/>
            <person name="Kyrpides N.C."/>
            <person name="Woyke T."/>
        </authorList>
    </citation>
    <scope>NUCLEOTIDE SEQUENCE</scope>
    <source>
        <strain evidence="1">GVMAG-M-3300017989-17</strain>
    </source>
</reference>
<name>A0A6C0BPL0_9ZZZZ</name>
<evidence type="ECO:0000313" key="1">
    <source>
        <dbReference type="EMBL" id="QHS93328.1"/>
    </source>
</evidence>
<proteinExistence type="predicted"/>
<dbReference type="AlphaFoldDB" id="A0A6C0BPL0"/>
<evidence type="ECO:0008006" key="2">
    <source>
        <dbReference type="Google" id="ProtNLM"/>
    </source>
</evidence>
<dbReference type="InterPro" id="IPR036047">
    <property type="entry name" value="F-box-like_dom_sf"/>
</dbReference>
<sequence>MRAVNYVDDVLSDVWRLLLTTYLPIESALALMSTCRKLHGIVRDEQAFWRARVRRDMPLITWFPPEIPCWKSFYRRRFEKIPALIKGHCVLVDVSGTEVILNILDESPFGPYLTSRVIYGRISENVWNNAKEIIFLGIDGRPAIAHVTHTGVGGCDFQLETGLEIAFTDDNINVLLVKNAKAITWPEFGVNVYDEAGDDIDLCCRFFYERGLVPFT</sequence>
<dbReference type="SUPFAM" id="SSF81383">
    <property type="entry name" value="F-box domain"/>
    <property type="match status" value="1"/>
</dbReference>